<name>A0A2P2C0H2_9ZZZZ</name>
<evidence type="ECO:0000313" key="3">
    <source>
        <dbReference type="EMBL" id="CUR55486.1"/>
    </source>
</evidence>
<reference evidence="3" key="1">
    <citation type="submission" date="2015-08" db="EMBL/GenBank/DDBJ databases">
        <authorList>
            <person name="Babu N.S."/>
            <person name="Beckwith C.J."/>
            <person name="Beseler K.G."/>
            <person name="Brison A."/>
            <person name="Carone J.V."/>
            <person name="Caskin T.P."/>
            <person name="Diamond M."/>
            <person name="Durham M.E."/>
            <person name="Foxe J.M."/>
            <person name="Go M."/>
            <person name="Henderson B.A."/>
            <person name="Jones I.B."/>
            <person name="McGettigan J.A."/>
            <person name="Micheletti S.J."/>
            <person name="Nasrallah M.E."/>
            <person name="Ortiz D."/>
            <person name="Piller C.R."/>
            <person name="Privatt S.R."/>
            <person name="Schneider S.L."/>
            <person name="Sharp S."/>
            <person name="Smith T.C."/>
            <person name="Stanton J.D."/>
            <person name="Ullery H.E."/>
            <person name="Wilson R.J."/>
            <person name="Serrano M.G."/>
            <person name="Buck G."/>
            <person name="Lee V."/>
            <person name="Wang Y."/>
            <person name="Carvalho R."/>
            <person name="Voegtly L."/>
            <person name="Shi R."/>
            <person name="Duckworth R."/>
            <person name="Johnson A."/>
            <person name="Loviza R."/>
            <person name="Walstead R."/>
            <person name="Shah Z."/>
            <person name="Kiflezghi M."/>
            <person name="Wade K."/>
            <person name="Ball S.L."/>
            <person name="Bradley K.W."/>
            <person name="Asai D.J."/>
            <person name="Bowman C.A."/>
            <person name="Russell D.A."/>
            <person name="Pope W.H."/>
            <person name="Jacobs-Sera D."/>
            <person name="Hendrix R.W."/>
            <person name="Hatfull G.F."/>
        </authorList>
    </citation>
    <scope>NUCLEOTIDE SEQUENCE</scope>
</reference>
<evidence type="ECO:0000256" key="1">
    <source>
        <dbReference type="SAM" id="MobiDB-lite"/>
    </source>
</evidence>
<feature type="compositionally biased region" description="Basic and acidic residues" evidence="1">
    <location>
        <begin position="34"/>
        <end position="58"/>
    </location>
</feature>
<organism evidence="3">
    <name type="scientific">metagenome</name>
    <dbReference type="NCBI Taxonomy" id="256318"/>
    <lineage>
        <taxon>unclassified sequences</taxon>
        <taxon>metagenomes</taxon>
    </lineage>
</organism>
<feature type="domain" description="DUF5709" evidence="2">
    <location>
        <begin position="81"/>
        <end position="123"/>
    </location>
</feature>
<dbReference type="AlphaFoldDB" id="A0A2P2C0H2"/>
<evidence type="ECO:0000259" key="2">
    <source>
        <dbReference type="Pfam" id="PF18970"/>
    </source>
</evidence>
<protein>
    <recommendedName>
        <fullName evidence="2">DUF5709 domain-containing protein</fullName>
    </recommendedName>
</protein>
<feature type="compositionally biased region" description="Acidic residues" evidence="1">
    <location>
        <begin position="59"/>
        <end position="69"/>
    </location>
</feature>
<feature type="region of interest" description="Disordered" evidence="1">
    <location>
        <begin position="1"/>
        <end position="69"/>
    </location>
</feature>
<dbReference type="InterPro" id="IPR043763">
    <property type="entry name" value="DUF5709"/>
</dbReference>
<sequence>MSGDQLQPEDTLDDRGVDDILDEGISPPEAYRGVFDKDTTERGELEGETIEERLRQEEPEAWEEGLQDDIDTELEEPVGAEVGNARTGRLIATESGYDLTAEDEGIDGAGASAEEAAMHTIDD</sequence>
<accession>A0A2P2C0H2</accession>
<dbReference type="Pfam" id="PF18970">
    <property type="entry name" value="DUF5709"/>
    <property type="match status" value="1"/>
</dbReference>
<dbReference type="EMBL" id="CZKA01000020">
    <property type="protein sequence ID" value="CUR55486.1"/>
    <property type="molecule type" value="Genomic_DNA"/>
</dbReference>
<proteinExistence type="predicted"/>
<gene>
    <name evidence="3" type="ORF">NOCA2270121</name>
</gene>